<evidence type="ECO:0000313" key="2">
    <source>
        <dbReference type="Proteomes" id="UP000016930"/>
    </source>
</evidence>
<proteinExistence type="predicted"/>
<name>M2Q1L8_CERS8</name>
<feature type="non-terminal residue" evidence="1">
    <location>
        <position position="1"/>
    </location>
</feature>
<dbReference type="HOGENOM" id="CLU_111690_1_0_1"/>
<dbReference type="Proteomes" id="UP000016930">
    <property type="component" value="Unassembled WGS sequence"/>
</dbReference>
<dbReference type="OrthoDB" id="5598396at2759"/>
<organism evidence="1 2">
    <name type="scientific">Ceriporiopsis subvermispora (strain B)</name>
    <name type="common">White-rot fungus</name>
    <name type="synonym">Gelatoporia subvermispora</name>
    <dbReference type="NCBI Taxonomy" id="914234"/>
    <lineage>
        <taxon>Eukaryota</taxon>
        <taxon>Fungi</taxon>
        <taxon>Dikarya</taxon>
        <taxon>Basidiomycota</taxon>
        <taxon>Agaricomycotina</taxon>
        <taxon>Agaricomycetes</taxon>
        <taxon>Polyporales</taxon>
        <taxon>Gelatoporiaceae</taxon>
        <taxon>Gelatoporia</taxon>
    </lineage>
</organism>
<dbReference type="AlphaFoldDB" id="M2Q1L8"/>
<keyword evidence="2" id="KW-1185">Reference proteome</keyword>
<reference evidence="1 2" key="1">
    <citation type="journal article" date="2012" name="Proc. Natl. Acad. Sci. U.S.A.">
        <title>Comparative genomics of Ceriporiopsis subvermispora and Phanerochaete chrysosporium provide insight into selective ligninolysis.</title>
        <authorList>
            <person name="Fernandez-Fueyo E."/>
            <person name="Ruiz-Duenas F.J."/>
            <person name="Ferreira P."/>
            <person name="Floudas D."/>
            <person name="Hibbett D.S."/>
            <person name="Canessa P."/>
            <person name="Larrondo L.F."/>
            <person name="James T.Y."/>
            <person name="Seelenfreund D."/>
            <person name="Lobos S."/>
            <person name="Polanco R."/>
            <person name="Tello M."/>
            <person name="Honda Y."/>
            <person name="Watanabe T."/>
            <person name="Watanabe T."/>
            <person name="Ryu J.S."/>
            <person name="Kubicek C.P."/>
            <person name="Schmoll M."/>
            <person name="Gaskell J."/>
            <person name="Hammel K.E."/>
            <person name="St John F.J."/>
            <person name="Vanden Wymelenberg A."/>
            <person name="Sabat G."/>
            <person name="Splinter BonDurant S."/>
            <person name="Syed K."/>
            <person name="Yadav J.S."/>
            <person name="Doddapaneni H."/>
            <person name="Subramanian V."/>
            <person name="Lavin J.L."/>
            <person name="Oguiza J.A."/>
            <person name="Perez G."/>
            <person name="Pisabarro A.G."/>
            <person name="Ramirez L."/>
            <person name="Santoyo F."/>
            <person name="Master E."/>
            <person name="Coutinho P.M."/>
            <person name="Henrissat B."/>
            <person name="Lombard V."/>
            <person name="Magnuson J.K."/>
            <person name="Kuees U."/>
            <person name="Hori C."/>
            <person name="Igarashi K."/>
            <person name="Samejima M."/>
            <person name="Held B.W."/>
            <person name="Barry K.W."/>
            <person name="LaButti K.M."/>
            <person name="Lapidus A."/>
            <person name="Lindquist E.A."/>
            <person name="Lucas S.M."/>
            <person name="Riley R."/>
            <person name="Salamov A.A."/>
            <person name="Hoffmeister D."/>
            <person name="Schwenk D."/>
            <person name="Hadar Y."/>
            <person name="Yarden O."/>
            <person name="de Vries R.P."/>
            <person name="Wiebenga A."/>
            <person name="Stenlid J."/>
            <person name="Eastwood D."/>
            <person name="Grigoriev I.V."/>
            <person name="Berka R.M."/>
            <person name="Blanchette R.A."/>
            <person name="Kersten P."/>
            <person name="Martinez A.T."/>
            <person name="Vicuna R."/>
            <person name="Cullen D."/>
        </authorList>
    </citation>
    <scope>NUCLEOTIDE SEQUENCE [LARGE SCALE GENOMIC DNA]</scope>
    <source>
        <strain evidence="1 2">B</strain>
    </source>
</reference>
<sequence length="121" mass="13878">RIGELVWSNDTSLRDWRKVIKRLSLRFEDHRALYHLPYHKGDRFYSGNIILHMPQRAACPVALLRRYVIVCDVVHGAKAALFLTSAGDVPTRLWFDRKFFATLSREFGGHSARAGGATFYA</sequence>
<evidence type="ECO:0000313" key="1">
    <source>
        <dbReference type="EMBL" id="EMD30708.1"/>
    </source>
</evidence>
<accession>M2Q1L8</accession>
<protein>
    <submittedName>
        <fullName evidence="1">Uncharacterized protein</fullName>
    </submittedName>
</protein>
<feature type="non-terminal residue" evidence="1">
    <location>
        <position position="121"/>
    </location>
</feature>
<dbReference type="EMBL" id="KB445875">
    <property type="protein sequence ID" value="EMD30708.1"/>
    <property type="molecule type" value="Genomic_DNA"/>
</dbReference>
<gene>
    <name evidence="1" type="ORF">CERSUDRAFT_27739</name>
</gene>